<comment type="caution">
    <text evidence="4">The sequence shown here is derived from an EMBL/GenBank/DDBJ whole genome shotgun (WGS) entry which is preliminary data.</text>
</comment>
<gene>
    <name evidence="4" type="ORF">TRFO_09688</name>
</gene>
<dbReference type="PANTHER" id="PTHR48100">
    <property type="entry name" value="BROAD-SPECIFICITY PHOSPHATASE YOR283W-RELATED"/>
    <property type="match status" value="1"/>
</dbReference>
<dbReference type="GeneID" id="94829702"/>
<dbReference type="PROSITE" id="PS00175">
    <property type="entry name" value="PG_MUTASE"/>
    <property type="match status" value="1"/>
</dbReference>
<accession>A0A1J4JD84</accession>
<keyword evidence="5" id="KW-1185">Reference proteome</keyword>
<dbReference type="InterPro" id="IPR013078">
    <property type="entry name" value="His_Pase_superF_clade-1"/>
</dbReference>
<dbReference type="Gene3D" id="3.40.50.1240">
    <property type="entry name" value="Phosphoglycerate mutase-like"/>
    <property type="match status" value="1"/>
</dbReference>
<name>A0A1J4JD84_9EUKA</name>
<dbReference type="SMART" id="SM00855">
    <property type="entry name" value="PGAM"/>
    <property type="match status" value="1"/>
</dbReference>
<feature type="binding site" evidence="3">
    <location>
        <begin position="67"/>
        <end position="74"/>
    </location>
    <ligand>
        <name>substrate</name>
    </ligand>
</feature>
<dbReference type="SUPFAM" id="SSF53254">
    <property type="entry name" value="Phosphoglycerate mutase-like"/>
    <property type="match status" value="1"/>
</dbReference>
<dbReference type="RefSeq" id="XP_068350251.1">
    <property type="nucleotide sequence ID" value="XM_068494998.1"/>
</dbReference>
<dbReference type="VEuPathDB" id="TrichDB:TRFO_09688"/>
<evidence type="ECO:0000256" key="3">
    <source>
        <dbReference type="PIRSR" id="PIRSR613078-2"/>
    </source>
</evidence>
<dbReference type="CDD" id="cd07067">
    <property type="entry name" value="HP_PGM_like"/>
    <property type="match status" value="1"/>
</dbReference>
<proteinExistence type="predicted"/>
<evidence type="ECO:0000256" key="2">
    <source>
        <dbReference type="ARBA" id="ARBA00023235"/>
    </source>
</evidence>
<keyword evidence="2" id="KW-0413">Isomerase</keyword>
<dbReference type="GO" id="GO:0005737">
    <property type="term" value="C:cytoplasm"/>
    <property type="evidence" value="ECO:0007669"/>
    <property type="project" value="TreeGrafter"/>
</dbReference>
<organism evidence="4 5">
    <name type="scientific">Tritrichomonas foetus</name>
    <dbReference type="NCBI Taxonomy" id="1144522"/>
    <lineage>
        <taxon>Eukaryota</taxon>
        <taxon>Metamonada</taxon>
        <taxon>Parabasalia</taxon>
        <taxon>Tritrichomonadida</taxon>
        <taxon>Tritrichomonadidae</taxon>
        <taxon>Tritrichomonas</taxon>
    </lineage>
</organism>
<evidence type="ECO:0000256" key="1">
    <source>
        <dbReference type="ARBA" id="ARBA00023152"/>
    </source>
</evidence>
<reference evidence="4" key="1">
    <citation type="submission" date="2016-10" db="EMBL/GenBank/DDBJ databases">
        <authorList>
            <person name="Benchimol M."/>
            <person name="Almeida L.G."/>
            <person name="Vasconcelos A.T."/>
            <person name="Perreira-Neves A."/>
            <person name="Rosa I.A."/>
            <person name="Tasca T."/>
            <person name="Bogo M.R."/>
            <person name="de Souza W."/>
        </authorList>
    </citation>
    <scope>NUCLEOTIDE SEQUENCE [LARGE SCALE GENOMIC DNA]</scope>
    <source>
        <strain evidence="4">K</strain>
    </source>
</reference>
<dbReference type="InterPro" id="IPR050275">
    <property type="entry name" value="PGM_Phosphatase"/>
</dbReference>
<evidence type="ECO:0000313" key="5">
    <source>
        <dbReference type="Proteomes" id="UP000179807"/>
    </source>
</evidence>
<dbReference type="InterPro" id="IPR001345">
    <property type="entry name" value="PG/BPGM_mutase_AS"/>
</dbReference>
<evidence type="ECO:0000313" key="4">
    <source>
        <dbReference type="EMBL" id="OHS97114.1"/>
    </source>
</evidence>
<dbReference type="GO" id="GO:0016791">
    <property type="term" value="F:phosphatase activity"/>
    <property type="evidence" value="ECO:0007669"/>
    <property type="project" value="TreeGrafter"/>
</dbReference>
<dbReference type="InterPro" id="IPR029033">
    <property type="entry name" value="His_PPase_superfam"/>
</dbReference>
<keyword evidence="1" id="KW-0324">Glycolysis</keyword>
<dbReference type="PANTHER" id="PTHR48100:SF1">
    <property type="entry name" value="HISTIDINE PHOSPHATASE FAMILY PROTEIN-RELATED"/>
    <property type="match status" value="1"/>
</dbReference>
<dbReference type="Proteomes" id="UP000179807">
    <property type="component" value="Unassembled WGS sequence"/>
</dbReference>
<protein>
    <submittedName>
        <fullName evidence="4">Phosphoglycerate mutase family protein</fullName>
    </submittedName>
</protein>
<dbReference type="EMBL" id="MLAK01001137">
    <property type="protein sequence ID" value="OHS97114.1"/>
    <property type="molecule type" value="Genomic_DNA"/>
</dbReference>
<sequence>MTDWTQSIKSLSNHSLREKLENLRQQGKDDQNTDNLSEKEQFSILRNLANKIPSSENQSLTRILLVRHGESVSNAGLSSPVLYNEIPLTKDGVEQAKNFAVHFNPDNYNSTPSLIISSTFTRAIQTSIPFRERFKDTPFKTDDRIHEFQFLDPESCKNTTLEMRKSRVKHFWEICDPDYKDSEKSESFGDFVNRAKDFYENIFTETKGHSLVVIFTHGNFIKLIKMINERPNESSKKLMEEFPKQEDIPNLSILELHTKM</sequence>
<dbReference type="AlphaFoldDB" id="A0A1J4JD84"/>
<dbReference type="Pfam" id="PF00300">
    <property type="entry name" value="His_Phos_1"/>
    <property type="match status" value="1"/>
</dbReference>
<feature type="binding site" evidence="3">
    <location>
        <position position="122"/>
    </location>
    <ligand>
        <name>substrate</name>
    </ligand>
</feature>